<feature type="compositionally biased region" description="Basic and acidic residues" evidence="1">
    <location>
        <begin position="169"/>
        <end position="191"/>
    </location>
</feature>
<gene>
    <name evidence="2" type="ORF">AK812_SmicGene32642</name>
</gene>
<evidence type="ECO:0000313" key="3">
    <source>
        <dbReference type="Proteomes" id="UP000186817"/>
    </source>
</evidence>
<sequence>MAVLVPEALAHLSYTSSSTALAPIGGDLISCAGSCWKAAEFSVSGPNACVAAGVTVKLSWMRWRLWLLIAVVSGLAVCADAGSLRGSQHLQRTASDPGDDITALMRRLKIEIDLGRTLLRRGHDQTTENRGDNYSHDHFDWNSNQHRDDFHDISFTHSNNGNSNSNDDDDRHDVHKNYHADLDNGFHHRNNDNYNNDNHNNSFGHSNSIIDQHVH</sequence>
<proteinExistence type="predicted"/>
<evidence type="ECO:0000313" key="2">
    <source>
        <dbReference type="EMBL" id="OLP86265.1"/>
    </source>
</evidence>
<reference evidence="2 3" key="1">
    <citation type="submission" date="2016-02" db="EMBL/GenBank/DDBJ databases">
        <title>Genome analysis of coral dinoflagellate symbionts highlights evolutionary adaptations to a symbiotic lifestyle.</title>
        <authorList>
            <person name="Aranda M."/>
            <person name="Li Y."/>
            <person name="Liew Y.J."/>
            <person name="Baumgarten S."/>
            <person name="Simakov O."/>
            <person name="Wilson M."/>
            <person name="Piel J."/>
            <person name="Ashoor H."/>
            <person name="Bougouffa S."/>
            <person name="Bajic V.B."/>
            <person name="Ryu T."/>
            <person name="Ravasi T."/>
            <person name="Bayer T."/>
            <person name="Micklem G."/>
            <person name="Kim H."/>
            <person name="Bhak J."/>
            <person name="Lajeunesse T.C."/>
            <person name="Voolstra C.R."/>
        </authorList>
    </citation>
    <scope>NUCLEOTIDE SEQUENCE [LARGE SCALE GENOMIC DNA]</scope>
    <source>
        <strain evidence="2 3">CCMP2467</strain>
    </source>
</reference>
<dbReference type="Proteomes" id="UP000186817">
    <property type="component" value="Unassembled WGS sequence"/>
</dbReference>
<name>A0A1Q9CTQ2_SYMMI</name>
<accession>A0A1Q9CTQ2</accession>
<comment type="caution">
    <text evidence="2">The sequence shown here is derived from an EMBL/GenBank/DDBJ whole genome shotgun (WGS) entry which is preliminary data.</text>
</comment>
<protein>
    <submittedName>
        <fullName evidence="2">Uncharacterized protein</fullName>
    </submittedName>
</protein>
<feature type="region of interest" description="Disordered" evidence="1">
    <location>
        <begin position="152"/>
        <end position="215"/>
    </location>
</feature>
<dbReference type="AlphaFoldDB" id="A0A1Q9CTQ2"/>
<organism evidence="2 3">
    <name type="scientific">Symbiodinium microadriaticum</name>
    <name type="common">Dinoflagellate</name>
    <name type="synonym">Zooxanthella microadriatica</name>
    <dbReference type="NCBI Taxonomy" id="2951"/>
    <lineage>
        <taxon>Eukaryota</taxon>
        <taxon>Sar</taxon>
        <taxon>Alveolata</taxon>
        <taxon>Dinophyceae</taxon>
        <taxon>Suessiales</taxon>
        <taxon>Symbiodiniaceae</taxon>
        <taxon>Symbiodinium</taxon>
    </lineage>
</organism>
<feature type="compositionally biased region" description="Low complexity" evidence="1">
    <location>
        <begin position="192"/>
        <end position="207"/>
    </location>
</feature>
<keyword evidence="3" id="KW-1185">Reference proteome</keyword>
<evidence type="ECO:0000256" key="1">
    <source>
        <dbReference type="SAM" id="MobiDB-lite"/>
    </source>
</evidence>
<dbReference type="EMBL" id="LSRX01000925">
    <property type="protein sequence ID" value="OLP86265.1"/>
    <property type="molecule type" value="Genomic_DNA"/>
</dbReference>